<evidence type="ECO:0000313" key="3">
    <source>
        <dbReference type="EMBL" id="AZG17053.1"/>
    </source>
</evidence>
<name>A0A3G8H986_9BURK</name>
<comment type="similarity">
    <text evidence="1 2">Belongs to the phD/YefM antitoxin family.</text>
</comment>
<evidence type="ECO:0000256" key="2">
    <source>
        <dbReference type="RuleBase" id="RU362080"/>
    </source>
</evidence>
<dbReference type="PANTHER" id="PTHR33713">
    <property type="entry name" value="ANTITOXIN YAFN-RELATED"/>
    <property type="match status" value="1"/>
</dbReference>
<dbReference type="Gene3D" id="1.10.1220.170">
    <property type="match status" value="1"/>
</dbReference>
<dbReference type="EMBL" id="CP033970">
    <property type="protein sequence ID" value="AZG17053.1"/>
    <property type="molecule type" value="Genomic_DNA"/>
</dbReference>
<comment type="function">
    <text evidence="2">Antitoxin component of a type II toxin-antitoxin (TA) system.</text>
</comment>
<dbReference type="InterPro" id="IPR036165">
    <property type="entry name" value="YefM-like_sf"/>
</dbReference>
<dbReference type="Gene3D" id="3.40.1620.10">
    <property type="entry name" value="YefM-like domain"/>
    <property type="match status" value="1"/>
</dbReference>
<dbReference type="AlphaFoldDB" id="A0A3G8H986"/>
<dbReference type="KEGG" id="cpau:EHF44_25890"/>
<dbReference type="InterPro" id="IPR006442">
    <property type="entry name" value="Antitoxin_Phd/YefM"/>
</dbReference>
<dbReference type="SUPFAM" id="SSF143120">
    <property type="entry name" value="YefM-like"/>
    <property type="match status" value="1"/>
</dbReference>
<dbReference type="RefSeq" id="WP_124686782.1">
    <property type="nucleotide sequence ID" value="NZ_CP033970.1"/>
</dbReference>
<evidence type="ECO:0000256" key="1">
    <source>
        <dbReference type="ARBA" id="ARBA00009981"/>
    </source>
</evidence>
<dbReference type="Proteomes" id="UP000270411">
    <property type="component" value="Chromosome 2"/>
</dbReference>
<evidence type="ECO:0000313" key="4">
    <source>
        <dbReference type="Proteomes" id="UP000270411"/>
    </source>
</evidence>
<dbReference type="PANTHER" id="PTHR33713:SF6">
    <property type="entry name" value="ANTITOXIN YEFM"/>
    <property type="match status" value="1"/>
</dbReference>
<sequence>MRTVHFSDARNNLKGVIDQAIDDHEAVLITRRDAPNAVIMSQAQYDSWAETIYLLNSPANAAHLSRSLEQLRAGEAKARTLLDPDTPTE</sequence>
<accession>A0A3G8H986</accession>
<proteinExistence type="inferred from homology"/>
<reference evidence="4" key="1">
    <citation type="submission" date="2018-11" db="EMBL/GenBank/DDBJ databases">
        <title>FDA dAtabase for Regulatory Grade micrObial Sequences (FDA-ARGOS): Supporting development and validation of Infectious Disease Dx tests.</title>
        <authorList>
            <person name="Goldberg B."/>
            <person name="Campos J."/>
            <person name="Tallon L."/>
            <person name="Sadzewicz L."/>
            <person name="Zhao X."/>
            <person name="Vavikolanu K."/>
            <person name="Mehta A."/>
            <person name="Aluvathingal J."/>
            <person name="Nadendla S."/>
            <person name="Geyer C."/>
            <person name="Nandy P."/>
            <person name="Yan Y."/>
            <person name="Sichtig H."/>
        </authorList>
    </citation>
    <scope>NUCLEOTIDE SEQUENCE [LARGE SCALE GENOMIC DNA]</scope>
    <source>
        <strain evidence="4">FDAARGOS_614</strain>
    </source>
</reference>
<dbReference type="OrthoDB" id="9802003at2"/>
<gene>
    <name evidence="3" type="ORF">EHF44_25890</name>
</gene>
<dbReference type="InterPro" id="IPR051405">
    <property type="entry name" value="phD/YefM_antitoxin"/>
</dbReference>
<dbReference type="Pfam" id="PF02604">
    <property type="entry name" value="PhdYeFM_antitox"/>
    <property type="match status" value="1"/>
</dbReference>
<dbReference type="NCBIfam" id="TIGR01552">
    <property type="entry name" value="phd_fam"/>
    <property type="match status" value="1"/>
</dbReference>
<protein>
    <recommendedName>
        <fullName evidence="2">Antitoxin</fullName>
    </recommendedName>
</protein>
<organism evidence="3 4">
    <name type="scientific">Cupriavidus pauculus</name>
    <dbReference type="NCBI Taxonomy" id="82633"/>
    <lineage>
        <taxon>Bacteria</taxon>
        <taxon>Pseudomonadati</taxon>
        <taxon>Pseudomonadota</taxon>
        <taxon>Betaproteobacteria</taxon>
        <taxon>Burkholderiales</taxon>
        <taxon>Burkholderiaceae</taxon>
        <taxon>Cupriavidus</taxon>
    </lineage>
</organism>